<name>A0A835M4P0_9MAGN</name>
<dbReference type="GO" id="GO:0006950">
    <property type="term" value="P:response to stress"/>
    <property type="evidence" value="ECO:0007669"/>
    <property type="project" value="UniProtKB-ARBA"/>
</dbReference>
<dbReference type="PANTHER" id="PTHR23070">
    <property type="entry name" value="BCS1 AAA-TYPE ATPASE"/>
    <property type="match status" value="1"/>
</dbReference>
<accession>A0A835M4P0</accession>
<dbReference type="OrthoDB" id="10251412at2759"/>
<dbReference type="CDD" id="cd19510">
    <property type="entry name" value="RecA-like_BCS1"/>
    <property type="match status" value="1"/>
</dbReference>
<evidence type="ECO:0000259" key="7">
    <source>
        <dbReference type="SMART" id="SM00382"/>
    </source>
</evidence>
<dbReference type="EMBL" id="JADFTS010000003">
    <property type="protein sequence ID" value="KAF9616297.1"/>
    <property type="molecule type" value="Genomic_DNA"/>
</dbReference>
<comment type="caution">
    <text evidence="8">The sequence shown here is derived from an EMBL/GenBank/DDBJ whole genome shotgun (WGS) entry which is preliminary data.</text>
</comment>
<dbReference type="GO" id="GO:0005524">
    <property type="term" value="F:ATP binding"/>
    <property type="evidence" value="ECO:0007669"/>
    <property type="project" value="UniProtKB-KW"/>
</dbReference>
<keyword evidence="9" id="KW-1185">Reference proteome</keyword>
<comment type="cofactor">
    <cofactor evidence="1">
        <name>Mg(2+)</name>
        <dbReference type="ChEBI" id="CHEBI:18420"/>
    </cofactor>
</comment>
<dbReference type="InterPro" id="IPR050747">
    <property type="entry name" value="Mitochondrial_chaperone_BCS1"/>
</dbReference>
<proteinExistence type="inferred from homology"/>
<gene>
    <name evidence="8" type="ORF">IFM89_029073</name>
</gene>
<dbReference type="AlphaFoldDB" id="A0A835M4P0"/>
<dbReference type="Proteomes" id="UP000631114">
    <property type="component" value="Unassembled WGS sequence"/>
</dbReference>
<dbReference type="InterPro" id="IPR003959">
    <property type="entry name" value="ATPase_AAA_core"/>
</dbReference>
<dbReference type="PROSITE" id="PS00674">
    <property type="entry name" value="AAA"/>
    <property type="match status" value="1"/>
</dbReference>
<dbReference type="Gene3D" id="6.10.280.40">
    <property type="match status" value="1"/>
</dbReference>
<feature type="signal peptide" evidence="6">
    <location>
        <begin position="1"/>
        <end position="21"/>
    </location>
</feature>
<evidence type="ECO:0000256" key="6">
    <source>
        <dbReference type="SAM" id="SignalP"/>
    </source>
</evidence>
<sequence length="465" mass="53058">MDWKSLGSLLATFIFIRTALRDFLPPVVYQYLKCIISNSFTALQTNVSIVIEEFESCLNTNEIFEAVQTYLGSQCISSARVLKLSKPNNFKNLTFTMSTDQIVEDTFEGFKVKWSSHCVEKNISMGGYSRSLENRYFKLSFHQKYKEKVHSSYIPYINEVAQRIKFKNKQRKIYTNKSLEEGRRYGLWSNVPFSHPSTFDTLAIDPVLKKDIKADLTKFVQRSEYYNRVGRAWKRGYLLYGPPGTGKTSLIAAVANFLEFDIYDLELTAVASNSQLRKLLISTSSKSVIVVEDIDCSLDLSDRVKEQNVEVNNTEDEANSIKCNRRVKGTVSLSGVLNFVDGLWSSCGGERLIIFTTNHKEKLDQALLRPGRMDKHINLTYCEIEAFKMLAKNYLGINKHHLMKEVEVMLPVIKMTPADIGEIFMSCDEDADLGMKKVLEKMVSLKKIVDSKLHHGIQVEDAVED</sequence>
<dbReference type="Pfam" id="PF14363">
    <property type="entry name" value="AAA_assoc"/>
    <property type="match status" value="1"/>
</dbReference>
<protein>
    <recommendedName>
        <fullName evidence="7">AAA+ ATPase domain-containing protein</fullName>
    </recommendedName>
</protein>
<dbReference type="GO" id="GO:0016887">
    <property type="term" value="F:ATP hydrolysis activity"/>
    <property type="evidence" value="ECO:0007669"/>
    <property type="project" value="InterPro"/>
</dbReference>
<comment type="similarity">
    <text evidence="2">Belongs to the AAA ATPase family. BCS1 subfamily.</text>
</comment>
<evidence type="ECO:0000256" key="4">
    <source>
        <dbReference type="ARBA" id="ARBA00049360"/>
    </source>
</evidence>
<dbReference type="Pfam" id="PF00004">
    <property type="entry name" value="AAA"/>
    <property type="match status" value="1"/>
</dbReference>
<feature type="domain" description="AAA+ ATPase" evidence="7">
    <location>
        <begin position="233"/>
        <end position="383"/>
    </location>
</feature>
<dbReference type="InterPro" id="IPR027417">
    <property type="entry name" value="P-loop_NTPase"/>
</dbReference>
<dbReference type="InterPro" id="IPR058017">
    <property type="entry name" value="At3g28540-like_C"/>
</dbReference>
<dbReference type="InterPro" id="IPR003960">
    <property type="entry name" value="ATPase_AAA_CS"/>
</dbReference>
<reference evidence="8 9" key="1">
    <citation type="submission" date="2020-10" db="EMBL/GenBank/DDBJ databases">
        <title>The Coptis chinensis genome and diversification of protoberbering-type alkaloids.</title>
        <authorList>
            <person name="Wang B."/>
            <person name="Shu S."/>
            <person name="Song C."/>
            <person name="Liu Y."/>
        </authorList>
    </citation>
    <scope>NUCLEOTIDE SEQUENCE [LARGE SCALE GENOMIC DNA]</scope>
    <source>
        <strain evidence="8">HL-2020</strain>
        <tissue evidence="8">Leaf</tissue>
    </source>
</reference>
<keyword evidence="3" id="KW-0460">Magnesium</keyword>
<keyword evidence="5" id="KW-0067">ATP-binding</keyword>
<comment type="catalytic activity">
    <reaction evidence="4">
        <text>ATP + H2O = ADP + phosphate + H(+)</text>
        <dbReference type="Rhea" id="RHEA:13065"/>
        <dbReference type="ChEBI" id="CHEBI:15377"/>
        <dbReference type="ChEBI" id="CHEBI:15378"/>
        <dbReference type="ChEBI" id="CHEBI:30616"/>
        <dbReference type="ChEBI" id="CHEBI:43474"/>
        <dbReference type="ChEBI" id="CHEBI:456216"/>
    </reaction>
</comment>
<evidence type="ECO:0000256" key="5">
    <source>
        <dbReference type="RuleBase" id="RU003651"/>
    </source>
</evidence>
<dbReference type="Gene3D" id="3.40.50.300">
    <property type="entry name" value="P-loop containing nucleotide triphosphate hydrolases"/>
    <property type="match status" value="1"/>
</dbReference>
<keyword evidence="6" id="KW-0732">Signal</keyword>
<evidence type="ECO:0000256" key="1">
    <source>
        <dbReference type="ARBA" id="ARBA00001946"/>
    </source>
</evidence>
<dbReference type="InterPro" id="IPR003593">
    <property type="entry name" value="AAA+_ATPase"/>
</dbReference>
<dbReference type="SUPFAM" id="SSF52540">
    <property type="entry name" value="P-loop containing nucleoside triphosphate hydrolases"/>
    <property type="match status" value="1"/>
</dbReference>
<evidence type="ECO:0000313" key="8">
    <source>
        <dbReference type="EMBL" id="KAF9616297.1"/>
    </source>
</evidence>
<feature type="chain" id="PRO_5032770771" description="AAA+ ATPase domain-containing protein" evidence="6">
    <location>
        <begin position="22"/>
        <end position="465"/>
    </location>
</feature>
<organism evidence="8 9">
    <name type="scientific">Coptis chinensis</name>
    <dbReference type="NCBI Taxonomy" id="261450"/>
    <lineage>
        <taxon>Eukaryota</taxon>
        <taxon>Viridiplantae</taxon>
        <taxon>Streptophyta</taxon>
        <taxon>Embryophyta</taxon>
        <taxon>Tracheophyta</taxon>
        <taxon>Spermatophyta</taxon>
        <taxon>Magnoliopsida</taxon>
        <taxon>Ranunculales</taxon>
        <taxon>Ranunculaceae</taxon>
        <taxon>Coptidoideae</taxon>
        <taxon>Coptis</taxon>
    </lineage>
</organism>
<dbReference type="InterPro" id="IPR025753">
    <property type="entry name" value="AAA_N_dom"/>
</dbReference>
<keyword evidence="5" id="KW-0547">Nucleotide-binding</keyword>
<dbReference type="SMART" id="SM00382">
    <property type="entry name" value="AAA"/>
    <property type="match status" value="1"/>
</dbReference>
<evidence type="ECO:0000256" key="2">
    <source>
        <dbReference type="ARBA" id="ARBA00007448"/>
    </source>
</evidence>
<evidence type="ECO:0000256" key="3">
    <source>
        <dbReference type="ARBA" id="ARBA00022842"/>
    </source>
</evidence>
<evidence type="ECO:0000313" key="9">
    <source>
        <dbReference type="Proteomes" id="UP000631114"/>
    </source>
</evidence>
<dbReference type="Pfam" id="PF25568">
    <property type="entry name" value="AAA_lid_At3g28540"/>
    <property type="match status" value="1"/>
</dbReference>